<sequence length="53" mass="6233">MEEIELNVRLNADIPKQLKTRLKLYCVNENVYMNEIVAMALENFLDEMEGIKC</sequence>
<protein>
    <recommendedName>
        <fullName evidence="3">CopG family transcriptional regulator</fullName>
    </recommendedName>
</protein>
<dbReference type="SUPFAM" id="SSF47598">
    <property type="entry name" value="Ribbon-helix-helix"/>
    <property type="match status" value="1"/>
</dbReference>
<organism evidence="1 2">
    <name type="scientific">Heyndrickxia acidicola</name>
    <dbReference type="NCBI Taxonomy" id="209389"/>
    <lineage>
        <taxon>Bacteria</taxon>
        <taxon>Bacillati</taxon>
        <taxon>Bacillota</taxon>
        <taxon>Bacilli</taxon>
        <taxon>Bacillales</taxon>
        <taxon>Bacillaceae</taxon>
        <taxon>Heyndrickxia</taxon>
    </lineage>
</organism>
<keyword evidence="2" id="KW-1185">Reference proteome</keyword>
<proteinExistence type="predicted"/>
<evidence type="ECO:0000313" key="1">
    <source>
        <dbReference type="EMBL" id="MED1205591.1"/>
    </source>
</evidence>
<evidence type="ECO:0000313" key="2">
    <source>
        <dbReference type="Proteomes" id="UP001341444"/>
    </source>
</evidence>
<dbReference type="Proteomes" id="UP001341444">
    <property type="component" value="Unassembled WGS sequence"/>
</dbReference>
<gene>
    <name evidence="1" type="ORF">P4T90_21385</name>
</gene>
<reference evidence="1 2" key="1">
    <citation type="submission" date="2023-03" db="EMBL/GenBank/DDBJ databases">
        <title>Bacillus Genome Sequencing.</title>
        <authorList>
            <person name="Dunlap C."/>
        </authorList>
    </citation>
    <scope>NUCLEOTIDE SEQUENCE [LARGE SCALE GENOMIC DNA]</scope>
    <source>
        <strain evidence="1 2">B-23453</strain>
    </source>
</reference>
<dbReference type="InterPro" id="IPR010985">
    <property type="entry name" value="Ribbon_hlx_hlx"/>
</dbReference>
<comment type="caution">
    <text evidence="1">The sequence shown here is derived from an EMBL/GenBank/DDBJ whole genome shotgun (WGS) entry which is preliminary data.</text>
</comment>
<evidence type="ECO:0008006" key="3">
    <source>
        <dbReference type="Google" id="ProtNLM"/>
    </source>
</evidence>
<name>A0ABU6MLN5_9BACI</name>
<dbReference type="RefSeq" id="WP_157090807.1">
    <property type="nucleotide sequence ID" value="NZ_JARMAB010000038.1"/>
</dbReference>
<accession>A0ABU6MLN5</accession>
<dbReference type="Gene3D" id="1.10.1220.10">
    <property type="entry name" value="Met repressor-like"/>
    <property type="match status" value="1"/>
</dbReference>
<dbReference type="EMBL" id="JARMAB010000038">
    <property type="protein sequence ID" value="MED1205591.1"/>
    <property type="molecule type" value="Genomic_DNA"/>
</dbReference>
<dbReference type="InterPro" id="IPR013321">
    <property type="entry name" value="Arc_rbn_hlx_hlx"/>
</dbReference>